<dbReference type="InterPro" id="IPR041440">
    <property type="entry name" value="HypF_C"/>
</dbReference>
<keyword evidence="9" id="KW-0378">Hydrolase</keyword>
<dbReference type="PROSITE" id="PS51163">
    <property type="entry name" value="YRDC"/>
    <property type="match status" value="1"/>
</dbReference>
<evidence type="ECO:0000256" key="2">
    <source>
        <dbReference type="ARBA" id="ARBA00008097"/>
    </source>
</evidence>
<dbReference type="Pfam" id="PF07503">
    <property type="entry name" value="zf-HYPF"/>
    <property type="match status" value="2"/>
</dbReference>
<evidence type="ECO:0000256" key="9">
    <source>
        <dbReference type="PROSITE-ProRule" id="PRU00520"/>
    </source>
</evidence>
<proteinExistence type="inferred from homology"/>
<dbReference type="SUPFAM" id="SSF53067">
    <property type="entry name" value="Actin-like ATPase domain"/>
    <property type="match status" value="1"/>
</dbReference>
<comment type="catalytic activity">
    <reaction evidence="9">
        <text>an acyl phosphate + H2O = a carboxylate + phosphate + H(+)</text>
        <dbReference type="Rhea" id="RHEA:14965"/>
        <dbReference type="ChEBI" id="CHEBI:15377"/>
        <dbReference type="ChEBI" id="CHEBI:15378"/>
        <dbReference type="ChEBI" id="CHEBI:29067"/>
        <dbReference type="ChEBI" id="CHEBI:43474"/>
        <dbReference type="ChEBI" id="CHEBI:59918"/>
        <dbReference type="EC" id="3.6.1.7"/>
    </reaction>
</comment>
<evidence type="ECO:0000313" key="12">
    <source>
        <dbReference type="EMBL" id="GEN36074.1"/>
    </source>
</evidence>
<evidence type="ECO:0000256" key="5">
    <source>
        <dbReference type="ARBA" id="ARBA00022771"/>
    </source>
</evidence>
<keyword evidence="12" id="KW-0808">Transferase</keyword>
<dbReference type="InterPro" id="IPR043129">
    <property type="entry name" value="ATPase_NBD"/>
</dbReference>
<dbReference type="OrthoDB" id="9808093at2"/>
<evidence type="ECO:0000313" key="13">
    <source>
        <dbReference type="Proteomes" id="UP000321157"/>
    </source>
</evidence>
<protein>
    <recommendedName>
        <fullName evidence="8">Carbamoyltransferase</fullName>
        <ecNumber evidence="8">6.2.-.-</ecNumber>
    </recommendedName>
</protein>
<keyword evidence="3" id="KW-0436">Ligase</keyword>
<dbReference type="AlphaFoldDB" id="A0A511VB73"/>
<evidence type="ECO:0000256" key="3">
    <source>
        <dbReference type="ARBA" id="ARBA00022598"/>
    </source>
</evidence>
<dbReference type="Proteomes" id="UP000321157">
    <property type="component" value="Unassembled WGS sequence"/>
</dbReference>
<evidence type="ECO:0000256" key="7">
    <source>
        <dbReference type="ARBA" id="ARBA00048220"/>
    </source>
</evidence>
<reference evidence="12 13" key="1">
    <citation type="submission" date="2019-07" db="EMBL/GenBank/DDBJ databases">
        <title>Whole genome shotgun sequence of Aneurinibacillus danicus NBRC 102444.</title>
        <authorList>
            <person name="Hosoyama A."/>
            <person name="Uohara A."/>
            <person name="Ohji S."/>
            <person name="Ichikawa N."/>
        </authorList>
    </citation>
    <scope>NUCLEOTIDE SEQUENCE [LARGE SCALE GENOMIC DNA]</scope>
    <source>
        <strain evidence="12 13">NBRC 102444</strain>
    </source>
</reference>
<dbReference type="GO" id="GO:0003725">
    <property type="term" value="F:double-stranded RNA binding"/>
    <property type="evidence" value="ECO:0007669"/>
    <property type="project" value="InterPro"/>
</dbReference>
<evidence type="ECO:0000259" key="10">
    <source>
        <dbReference type="PROSITE" id="PS51160"/>
    </source>
</evidence>
<dbReference type="InterPro" id="IPR017945">
    <property type="entry name" value="DHBP_synth_RibB-like_a/b_dom"/>
</dbReference>
<dbReference type="Gene3D" id="3.30.420.40">
    <property type="match status" value="1"/>
</dbReference>
<dbReference type="GO" id="GO:0051604">
    <property type="term" value="P:protein maturation"/>
    <property type="evidence" value="ECO:0007669"/>
    <property type="project" value="TreeGrafter"/>
</dbReference>
<gene>
    <name evidence="12" type="primary">hypF</name>
    <name evidence="12" type="ORF">ADA01nite_35340</name>
</gene>
<dbReference type="GO" id="GO:0003998">
    <property type="term" value="F:acylphosphatase activity"/>
    <property type="evidence" value="ECO:0007669"/>
    <property type="project" value="UniProtKB-EC"/>
</dbReference>
<dbReference type="InterPro" id="IPR004421">
    <property type="entry name" value="Carbamoyltransferase_HypF"/>
</dbReference>
<dbReference type="InterPro" id="IPR055128">
    <property type="entry name" value="HypF_C_2"/>
</dbReference>
<feature type="domain" description="YrdC-like" evidence="11">
    <location>
        <begin position="200"/>
        <end position="383"/>
    </location>
</feature>
<evidence type="ECO:0000256" key="8">
    <source>
        <dbReference type="PIRNR" id="PIRNR006256"/>
    </source>
</evidence>
<evidence type="ECO:0000256" key="1">
    <source>
        <dbReference type="ARBA" id="ARBA00004711"/>
    </source>
</evidence>
<dbReference type="GO" id="GO:0016743">
    <property type="term" value="F:carboxyl- or carbamoyltransferase activity"/>
    <property type="evidence" value="ECO:0007669"/>
    <property type="project" value="UniProtKB-UniRule"/>
</dbReference>
<organism evidence="12 13">
    <name type="scientific">Aneurinibacillus danicus</name>
    <dbReference type="NCBI Taxonomy" id="267746"/>
    <lineage>
        <taxon>Bacteria</taxon>
        <taxon>Bacillati</taxon>
        <taxon>Bacillota</taxon>
        <taxon>Bacilli</taxon>
        <taxon>Bacillales</taxon>
        <taxon>Paenibacillaceae</taxon>
        <taxon>Aneurinibacillus group</taxon>
        <taxon>Aneurinibacillus</taxon>
    </lineage>
</organism>
<dbReference type="EC" id="6.2.-.-" evidence="8"/>
<dbReference type="PIRSF" id="PIRSF006256">
    <property type="entry name" value="CMPcnvr_hdrg_mat"/>
    <property type="match status" value="1"/>
</dbReference>
<keyword evidence="4" id="KW-0479">Metal-binding</keyword>
<dbReference type="PROSITE" id="PS51160">
    <property type="entry name" value="ACYLPHOSPHATASE_3"/>
    <property type="match status" value="1"/>
</dbReference>
<dbReference type="InterPro" id="IPR006070">
    <property type="entry name" value="Sua5-like_dom"/>
</dbReference>
<comment type="similarity">
    <text evidence="2 8">Belongs to the carbamoyltransferase HypF family.</text>
</comment>
<dbReference type="InterPro" id="IPR051060">
    <property type="entry name" value="Carbamoyltrans_HypF-like"/>
</dbReference>
<evidence type="ECO:0000259" key="11">
    <source>
        <dbReference type="PROSITE" id="PS51163"/>
    </source>
</evidence>
<sequence length="757" mass="83623">MHIAQLIRVHGVVQGIGFRPFIFRVAKQWKLSGWVCNGESGVEIHVEGDADAIQAFIEEITTHPPALARVTDLEIEDAAVQGLHDFRIRESKRNDRPTVYIPADLAVCSACLTELFHPANRRYLYPYINCTECGPRYTVIQRLPYDRPYTTMKAWPMCPACSAEYYEPTDRRFHAQPTACPECGPYYHMRWQGEEMNGDSKVIEKTARLLRAGRIVAIKGLGGYHLACDAENAQAVWTLRDRKRRRAKPFALMVKDVETARTLIKLSPEEEALLTSAARPIVLARSHRSLPGVAPDNTDLGVMLPYTPLHHLLFHFGAPPVLVMTSANRSGEPIIYKDEDAVEGLEGLVDAWLIGERPIARRVDDSVVRVSEFGSTVLRRARGYAPLPVTQLPGARPILAVGSDLKNTVTLVVKGQAIVSQHVGDLTQYEAYTAFEQTIYDLLSMYDVPLADTIVAHDLHPDHRSAQFARGLENCERVGIQHHRAHVASVLAERNALDKRVIGVAFDGTGFGDDGAIWGGELFVGSVAEGLERRGHLRYAVLPGGDAAARIPLQALAGFFVDVPELAADVGRRLAFPERFFTALKLVEKQIRTFPTTSVGRLFDAAAALLGFTEAISFEGQAAIWLEHLARTAPLEKVYPFPWDEKELDYRPLLQALAEDRLNGRDAAVIARSFHRSIAEGVFRSTLALGEAHGIDTVVLSGGVFQNSLLLADLKELFTERAMHVWIGERVPPNDGGISLGQAALVAATYYADQFGP</sequence>
<dbReference type="NCBIfam" id="TIGR00143">
    <property type="entry name" value="hypF"/>
    <property type="match status" value="1"/>
</dbReference>
<dbReference type="EMBL" id="BJXX01000166">
    <property type="protein sequence ID" value="GEN36074.1"/>
    <property type="molecule type" value="Genomic_DNA"/>
</dbReference>
<dbReference type="InterPro" id="IPR001792">
    <property type="entry name" value="Acylphosphatase-like_dom"/>
</dbReference>
<dbReference type="UniPathway" id="UPA00335"/>
<comment type="catalytic activity">
    <reaction evidence="7">
        <text>C-terminal L-cysteinyl-[HypE protein] + carbamoyl phosphate + ATP + H2O = C-terminal S-carboxamide-L-cysteinyl-[HypE protein] + AMP + phosphate + diphosphate + H(+)</text>
        <dbReference type="Rhea" id="RHEA:55636"/>
        <dbReference type="Rhea" id="RHEA-COMP:14247"/>
        <dbReference type="Rhea" id="RHEA-COMP:14392"/>
        <dbReference type="ChEBI" id="CHEBI:15377"/>
        <dbReference type="ChEBI" id="CHEBI:15378"/>
        <dbReference type="ChEBI" id="CHEBI:30616"/>
        <dbReference type="ChEBI" id="CHEBI:33019"/>
        <dbReference type="ChEBI" id="CHEBI:43474"/>
        <dbReference type="ChEBI" id="CHEBI:58228"/>
        <dbReference type="ChEBI" id="CHEBI:76913"/>
        <dbReference type="ChEBI" id="CHEBI:139126"/>
        <dbReference type="ChEBI" id="CHEBI:456215"/>
    </reaction>
</comment>
<dbReference type="GO" id="GO:0016874">
    <property type="term" value="F:ligase activity"/>
    <property type="evidence" value="ECO:0007669"/>
    <property type="project" value="UniProtKB-UniRule"/>
</dbReference>
<dbReference type="SUPFAM" id="SSF55821">
    <property type="entry name" value="YrdC/RibB"/>
    <property type="match status" value="1"/>
</dbReference>
<feature type="domain" description="Acylphosphatase-like" evidence="10">
    <location>
        <begin position="4"/>
        <end position="90"/>
    </location>
</feature>
<comment type="pathway">
    <text evidence="1">Protein modification; [NiFe] hydrogenase maturation.</text>
</comment>
<accession>A0A511VB73</accession>
<dbReference type="PANTHER" id="PTHR42959">
    <property type="entry name" value="CARBAMOYLTRANSFERASE"/>
    <property type="match status" value="1"/>
</dbReference>
<dbReference type="Pfam" id="PF17788">
    <property type="entry name" value="HypF_C"/>
    <property type="match status" value="1"/>
</dbReference>
<dbReference type="RefSeq" id="WP_146811653.1">
    <property type="nucleotide sequence ID" value="NZ_BJXX01000166.1"/>
</dbReference>
<dbReference type="Gene3D" id="3.30.110.120">
    <property type="match status" value="1"/>
</dbReference>
<feature type="active site" evidence="9">
    <location>
        <position position="37"/>
    </location>
</feature>
<dbReference type="Pfam" id="PF22521">
    <property type="entry name" value="HypF_C_2"/>
    <property type="match status" value="1"/>
</dbReference>
<dbReference type="Gene3D" id="3.30.420.360">
    <property type="match status" value="1"/>
</dbReference>
<comment type="caution">
    <text evidence="12">The sequence shown here is derived from an EMBL/GenBank/DDBJ whole genome shotgun (WGS) entry which is preliminary data.</text>
</comment>
<keyword evidence="5" id="KW-0863">Zinc-finger</keyword>
<keyword evidence="13" id="KW-1185">Reference proteome</keyword>
<dbReference type="SUPFAM" id="SSF54975">
    <property type="entry name" value="Acylphosphatase/BLUF domain-like"/>
    <property type="match status" value="1"/>
</dbReference>
<dbReference type="Pfam" id="PF01300">
    <property type="entry name" value="Sua5_yciO_yrdC"/>
    <property type="match status" value="1"/>
</dbReference>
<dbReference type="Gene3D" id="3.90.870.50">
    <property type="match status" value="1"/>
</dbReference>
<keyword evidence="6" id="KW-0862">Zinc</keyword>
<feature type="active site" evidence="9">
    <location>
        <position position="19"/>
    </location>
</feature>
<dbReference type="GO" id="GO:0008270">
    <property type="term" value="F:zinc ion binding"/>
    <property type="evidence" value="ECO:0007669"/>
    <property type="project" value="UniProtKB-KW"/>
</dbReference>
<evidence type="ECO:0000256" key="6">
    <source>
        <dbReference type="ARBA" id="ARBA00022833"/>
    </source>
</evidence>
<name>A0A511VB73_9BACL</name>
<dbReference type="InterPro" id="IPR011125">
    <property type="entry name" value="Znf_HypF"/>
</dbReference>
<evidence type="ECO:0000256" key="4">
    <source>
        <dbReference type="ARBA" id="ARBA00022723"/>
    </source>
</evidence>
<dbReference type="Pfam" id="PF00708">
    <property type="entry name" value="Acylphosphatase"/>
    <property type="match status" value="1"/>
</dbReference>
<dbReference type="InterPro" id="IPR036046">
    <property type="entry name" value="Acylphosphatase-like_dom_sf"/>
</dbReference>
<dbReference type="PANTHER" id="PTHR42959:SF1">
    <property type="entry name" value="CARBAMOYLTRANSFERASE HYPF"/>
    <property type="match status" value="1"/>
</dbReference>